<protein>
    <submittedName>
        <fullName evidence="1">Uncharacterized protein</fullName>
    </submittedName>
</protein>
<dbReference type="STRING" id="206665.SAMN04488516_102259"/>
<organism evidence="1 2">
    <name type="scientific">Desulfonauticus submarinus</name>
    <dbReference type="NCBI Taxonomy" id="206665"/>
    <lineage>
        <taxon>Bacteria</taxon>
        <taxon>Pseudomonadati</taxon>
        <taxon>Thermodesulfobacteriota</taxon>
        <taxon>Desulfovibrionia</taxon>
        <taxon>Desulfovibrionales</taxon>
        <taxon>Desulfonauticaceae</taxon>
        <taxon>Desulfonauticus</taxon>
    </lineage>
</organism>
<sequence length="265" mass="31333">MWNDFFEKYGLKDSILDKAYQKTTARQRSFFKQQIADLSYIYPFNQPSQKREEKYFSICTYKKQTKPFRKVLCIIEPKFLAINQVLAVVLPLIASGIEQIGIVFIGKINFSQRFYFLTALELAGINNIACASRKSIYTFWEQEDIQGVFWFGFKKEKIPFEGILWRVPQVETGVIVMQEKELDLNILLWAHPHIQFKALYFSNNWVEKISEKELETRKFFLTIGERNLFESPLVLGKGKETSWIWPDIERYIPKQHKVMLIKGED</sequence>
<dbReference type="OrthoDB" id="5455089at2"/>
<dbReference type="EMBL" id="FNIN01000002">
    <property type="protein sequence ID" value="SDN48017.1"/>
    <property type="molecule type" value="Genomic_DNA"/>
</dbReference>
<proteinExistence type="predicted"/>
<evidence type="ECO:0000313" key="1">
    <source>
        <dbReference type="EMBL" id="SDN48017.1"/>
    </source>
</evidence>
<keyword evidence="2" id="KW-1185">Reference proteome</keyword>
<name>A0A1H0BQZ8_9BACT</name>
<dbReference type="Proteomes" id="UP000199602">
    <property type="component" value="Unassembled WGS sequence"/>
</dbReference>
<dbReference type="AlphaFoldDB" id="A0A1H0BQZ8"/>
<gene>
    <name evidence="1" type="ORF">SAMN04488516_102259</name>
</gene>
<dbReference type="RefSeq" id="WP_092063579.1">
    <property type="nucleotide sequence ID" value="NZ_FNIN01000002.1"/>
</dbReference>
<accession>A0A1H0BQZ8</accession>
<reference evidence="1 2" key="1">
    <citation type="submission" date="2016-10" db="EMBL/GenBank/DDBJ databases">
        <authorList>
            <person name="de Groot N.N."/>
        </authorList>
    </citation>
    <scope>NUCLEOTIDE SEQUENCE [LARGE SCALE GENOMIC DNA]</scope>
    <source>
        <strain evidence="1 2">DSM 15269</strain>
    </source>
</reference>
<evidence type="ECO:0000313" key="2">
    <source>
        <dbReference type="Proteomes" id="UP000199602"/>
    </source>
</evidence>